<organism evidence="1 2">
    <name type="scientific">Gilliamella apicola</name>
    <dbReference type="NCBI Taxonomy" id="1196095"/>
    <lineage>
        <taxon>Bacteria</taxon>
        <taxon>Pseudomonadati</taxon>
        <taxon>Pseudomonadota</taxon>
        <taxon>Gammaproteobacteria</taxon>
        <taxon>Orbales</taxon>
        <taxon>Orbaceae</taxon>
        <taxon>Gilliamella</taxon>
    </lineage>
</organism>
<accession>A0A556RGL1</accession>
<dbReference type="InterPro" id="IPR006530">
    <property type="entry name" value="YD"/>
</dbReference>
<evidence type="ECO:0000313" key="1">
    <source>
        <dbReference type="EMBL" id="TSJ88023.1"/>
    </source>
</evidence>
<dbReference type="Pfam" id="PF05593">
    <property type="entry name" value="RHS_repeat"/>
    <property type="match status" value="1"/>
</dbReference>
<proteinExistence type="predicted"/>
<evidence type="ECO:0000313" key="2">
    <source>
        <dbReference type="Proteomes" id="UP000319138"/>
    </source>
</evidence>
<gene>
    <name evidence="1" type="ORF">FPQ14_11840</name>
</gene>
<protein>
    <submittedName>
        <fullName evidence="1">RHS repeat protein</fullName>
    </submittedName>
</protein>
<comment type="caution">
    <text evidence="1">The sequence shown here is derived from an EMBL/GenBank/DDBJ whole genome shotgun (WGS) entry which is preliminary data.</text>
</comment>
<dbReference type="InterPro" id="IPR031325">
    <property type="entry name" value="RHS_repeat"/>
</dbReference>
<dbReference type="EMBL" id="VMHL01000006">
    <property type="protein sequence ID" value="TSJ88023.1"/>
    <property type="molecule type" value="Genomic_DNA"/>
</dbReference>
<reference evidence="1 2" key="1">
    <citation type="submission" date="2019-07" db="EMBL/GenBank/DDBJ databases">
        <title>Gilliamella genomes.</title>
        <authorList>
            <person name="Zheng H."/>
        </authorList>
    </citation>
    <scope>NUCLEOTIDE SEQUENCE [LARGE SCALE GENOMIC DNA]</scope>
    <source>
        <strain evidence="1 2">W8131</strain>
    </source>
</reference>
<sequence>MGNLLSETTAQGVLQHQYDKLGNCIAITLPDGRTINKLYYGSGHLCRTRLG</sequence>
<name>A0A556RGL1_9GAMM</name>
<dbReference type="Proteomes" id="UP000319138">
    <property type="component" value="Unassembled WGS sequence"/>
</dbReference>
<dbReference type="AlphaFoldDB" id="A0A556RGL1"/>
<dbReference type="NCBIfam" id="TIGR01643">
    <property type="entry name" value="YD_repeat_2x"/>
    <property type="match status" value="1"/>
</dbReference>